<evidence type="ECO:0000259" key="1">
    <source>
        <dbReference type="Pfam" id="PF13387"/>
    </source>
</evidence>
<name>A0ABN6WLA8_9GAMM</name>
<evidence type="ECO:0000313" key="3">
    <source>
        <dbReference type="Proteomes" id="UP001307608"/>
    </source>
</evidence>
<organism evidence="2 3">
    <name type="scientific">Marinomonas pontica</name>
    <dbReference type="NCBI Taxonomy" id="264739"/>
    <lineage>
        <taxon>Bacteria</taxon>
        <taxon>Pseudomonadati</taxon>
        <taxon>Pseudomonadota</taxon>
        <taxon>Gammaproteobacteria</taxon>
        <taxon>Oceanospirillales</taxon>
        <taxon>Oceanospirillaceae</taxon>
        <taxon>Marinomonas</taxon>
    </lineage>
</organism>
<dbReference type="Proteomes" id="UP001307608">
    <property type="component" value="Chromosome"/>
</dbReference>
<feature type="domain" description="Lnb N-terminal periplasmic" evidence="1">
    <location>
        <begin position="126"/>
        <end position="274"/>
    </location>
</feature>
<accession>A0ABN6WLA8</accession>
<proteinExistence type="predicted"/>
<dbReference type="Pfam" id="PF13387">
    <property type="entry name" value="Lnb_N"/>
    <property type="match status" value="1"/>
</dbReference>
<sequence>MLQKKAPKLIAQASAQPDLCHAISALSREEIAQDDTTSALNTAGIIADQRFMYVQSLVSDRHRQDVVSFSSLLMAYLTQADFECRHPIYASYFRKRFDGQLNYDHCLQSVPFFLFDTHVGGQLVTVDPRAVREIHLVFASEGKGVASSFGHVSVRFLVCPDVSSSLLDCRKNLLNHIFLGYVARIDGMEMDLLKGLVGGYDAHLFGSTFREVFRSNTVLADRDVYSLPLNLSENEIIQIVRDLSEIHWAYRGNYRFITANCATLLQDLLNQALGLEEEEETELDFLRPDSLFSALRDSKLARGDVFASLALAEQQGYFFPRNRIYYQQALDYLQSNIADYPFYSLDEYGQTRASARLIALLSDDAIYKAFQRNERLVEAQRLLEERWLMLLWFESFQQVVSIIVELNLIQLLEVKIAQMSDGEDKQLLLQCYMQPLRQISREVERFNGIPSVSQLPEYIFDKRRSCHSQEAQQRVFDVINSALVSDNSLIKKLKGLEHELAQALDNIETLERFF</sequence>
<evidence type="ECO:0000313" key="2">
    <source>
        <dbReference type="EMBL" id="BDX02646.1"/>
    </source>
</evidence>
<dbReference type="EMBL" id="AP027271">
    <property type="protein sequence ID" value="BDX02646.1"/>
    <property type="molecule type" value="Genomic_DNA"/>
</dbReference>
<dbReference type="InterPro" id="IPR025178">
    <property type="entry name" value="Lnb_N"/>
</dbReference>
<keyword evidence="3" id="KW-1185">Reference proteome</keyword>
<protein>
    <recommendedName>
        <fullName evidence="1">Lnb N-terminal periplasmic domain-containing protein</fullName>
    </recommendedName>
</protein>
<gene>
    <name evidence="2" type="ORF">MACH16_13940</name>
</gene>
<reference evidence="2 3" key="1">
    <citation type="submission" date="2023-01" db="EMBL/GenBank/DDBJ databases">
        <title>Complete genome sequence of Marinomonas pontica strain 200518_36.</title>
        <authorList>
            <person name="Ueki S."/>
            <person name="Gajardo G."/>
            <person name="Maruyama F."/>
        </authorList>
    </citation>
    <scope>NUCLEOTIDE SEQUENCE [LARGE SCALE GENOMIC DNA]</scope>
    <source>
        <strain evidence="2 3">200518_36</strain>
    </source>
</reference>